<proteinExistence type="predicted"/>
<evidence type="ECO:0000313" key="1">
    <source>
        <dbReference type="EMBL" id="GIX96533.1"/>
    </source>
</evidence>
<comment type="caution">
    <text evidence="1">The sequence shown here is derived from an EMBL/GenBank/DDBJ whole genome shotgun (WGS) entry which is preliminary data.</text>
</comment>
<evidence type="ECO:0000313" key="2">
    <source>
        <dbReference type="Proteomes" id="UP001054945"/>
    </source>
</evidence>
<name>A0AAV4PJM9_CAEEX</name>
<sequence>MEPISQWHRLGRRLLSSLQALRESLCGGTSTGWSLHFLSHQILGVVSYFLASSCRHFRKWKEKFLKNLKYVFFFRTGVSCTVGDEIVTSVRRHTVVQDLLRSQANFRSRRHWSSSFCFFKKHGFEDYCLFLF</sequence>
<dbReference type="EMBL" id="BPLR01004658">
    <property type="protein sequence ID" value="GIX96533.1"/>
    <property type="molecule type" value="Genomic_DNA"/>
</dbReference>
<dbReference type="Proteomes" id="UP001054945">
    <property type="component" value="Unassembled WGS sequence"/>
</dbReference>
<gene>
    <name evidence="1" type="ORF">CEXT_168491</name>
</gene>
<organism evidence="1 2">
    <name type="scientific">Caerostris extrusa</name>
    <name type="common">Bark spider</name>
    <name type="synonym">Caerostris bankana</name>
    <dbReference type="NCBI Taxonomy" id="172846"/>
    <lineage>
        <taxon>Eukaryota</taxon>
        <taxon>Metazoa</taxon>
        <taxon>Ecdysozoa</taxon>
        <taxon>Arthropoda</taxon>
        <taxon>Chelicerata</taxon>
        <taxon>Arachnida</taxon>
        <taxon>Araneae</taxon>
        <taxon>Araneomorphae</taxon>
        <taxon>Entelegynae</taxon>
        <taxon>Araneoidea</taxon>
        <taxon>Araneidae</taxon>
        <taxon>Caerostris</taxon>
    </lineage>
</organism>
<protein>
    <submittedName>
        <fullName evidence="1">Uncharacterized protein</fullName>
    </submittedName>
</protein>
<dbReference type="AlphaFoldDB" id="A0AAV4PJM9"/>
<keyword evidence="2" id="KW-1185">Reference proteome</keyword>
<accession>A0AAV4PJM9</accession>
<reference evidence="1 2" key="1">
    <citation type="submission" date="2021-06" db="EMBL/GenBank/DDBJ databases">
        <title>Caerostris extrusa draft genome.</title>
        <authorList>
            <person name="Kono N."/>
            <person name="Arakawa K."/>
        </authorList>
    </citation>
    <scope>NUCLEOTIDE SEQUENCE [LARGE SCALE GENOMIC DNA]</scope>
</reference>